<proteinExistence type="predicted"/>
<organism evidence="1 2">
    <name type="scientific">Wickerhamomyces anomalus (strain ATCC 58044 / CBS 1984 / NCYC 433 / NRRL Y-366-8)</name>
    <name type="common">Yeast</name>
    <name type="synonym">Hansenula anomala</name>
    <dbReference type="NCBI Taxonomy" id="683960"/>
    <lineage>
        <taxon>Eukaryota</taxon>
        <taxon>Fungi</taxon>
        <taxon>Dikarya</taxon>
        <taxon>Ascomycota</taxon>
        <taxon>Saccharomycotina</taxon>
        <taxon>Saccharomycetes</taxon>
        <taxon>Phaffomycetales</taxon>
        <taxon>Wickerhamomycetaceae</taxon>
        <taxon>Wickerhamomyces</taxon>
    </lineage>
</organism>
<dbReference type="EMBL" id="KV454211">
    <property type="protein sequence ID" value="ODQ58860.1"/>
    <property type="molecule type" value="Genomic_DNA"/>
</dbReference>
<protein>
    <submittedName>
        <fullName evidence="1">Uncharacterized protein</fullName>
    </submittedName>
</protein>
<dbReference type="RefSeq" id="XP_019038067.1">
    <property type="nucleotide sequence ID" value="XM_019184887.1"/>
</dbReference>
<reference evidence="1 2" key="1">
    <citation type="journal article" date="2016" name="Proc. Natl. Acad. Sci. U.S.A.">
        <title>Comparative genomics of biotechnologically important yeasts.</title>
        <authorList>
            <person name="Riley R."/>
            <person name="Haridas S."/>
            <person name="Wolfe K.H."/>
            <person name="Lopes M.R."/>
            <person name="Hittinger C.T."/>
            <person name="Goeker M."/>
            <person name="Salamov A.A."/>
            <person name="Wisecaver J.H."/>
            <person name="Long T.M."/>
            <person name="Calvey C.H."/>
            <person name="Aerts A.L."/>
            <person name="Barry K.W."/>
            <person name="Choi C."/>
            <person name="Clum A."/>
            <person name="Coughlan A.Y."/>
            <person name="Deshpande S."/>
            <person name="Douglass A.P."/>
            <person name="Hanson S.J."/>
            <person name="Klenk H.-P."/>
            <person name="LaButti K.M."/>
            <person name="Lapidus A."/>
            <person name="Lindquist E.A."/>
            <person name="Lipzen A.M."/>
            <person name="Meier-Kolthoff J.P."/>
            <person name="Ohm R.A."/>
            <person name="Otillar R.P."/>
            <person name="Pangilinan J.L."/>
            <person name="Peng Y."/>
            <person name="Rokas A."/>
            <person name="Rosa C.A."/>
            <person name="Scheuner C."/>
            <person name="Sibirny A.A."/>
            <person name="Slot J.C."/>
            <person name="Stielow J.B."/>
            <person name="Sun H."/>
            <person name="Kurtzman C.P."/>
            <person name="Blackwell M."/>
            <person name="Grigoriev I.V."/>
            <person name="Jeffries T.W."/>
        </authorList>
    </citation>
    <scope>NUCLEOTIDE SEQUENCE [LARGE SCALE GENOMIC DNA]</scope>
    <source>
        <strain evidence="2">ATCC 58044 / CBS 1984 / NCYC 433 / NRRL Y-366-8</strain>
    </source>
</reference>
<dbReference type="AlphaFoldDB" id="A0A1E3P0R6"/>
<name>A0A1E3P0R6_WICAA</name>
<dbReference type="GeneID" id="30202133"/>
<gene>
    <name evidence="1" type="ORF">WICANDRAFT_79405</name>
</gene>
<accession>A0A1E3P0R6</accession>
<dbReference type="OrthoDB" id="3981101at2759"/>
<sequence>MLIPKNILGITRRRLQNTSTRRKLYYAEHIPGPSIPPFPIPPASTLRRGTPIRQQPVEMEKDDAQDQVNGMLDKLINGMKSFEDVGVENDRVEQTRTKQLNFNLLPLKLLEKLNKTSDYHVKLSCLLDYRYLLKVKPEFVENTLFKLGIETAEDICDSLSEDLVLKWVKFQLTHKDFTKAGQVTNQIIMRRNGDLDVEKLCATVFNTLRSDHDLKYGVLDLMRALYELLDHQNTLFKFVYTTLTNNEEIMVSNGVEYKFEDIWKMIQLCRVIEEVADVRVLPEPYWKTDFDYINLILGLKCFKAGDLERGFSHLKRRKVIGNDGVVYRVIKAGLENKTKNTTSTKTMAKPTTFENRVLKVIISNNERHLSPIDLLTFQKFSKNIYTFNNSIKELTNKETVFALKNVCLKKFLDSGLLKLAQNMVANNLDQVYKFEVSYLATVFHLANDSQLLGEVVSRLPTVTKSSFLSVLFTQQLKIEQSNYHTKESKIPERQFEKIQWILEAVNYQLCDKTFRKITPLLTKLPLKLQQSIITKISGPNFPLYIKYLSSGIPLSSTLIPILVNTGKCRTRSELQSLARYISRSCSVEEIGYILSNIKEQIRYDSLHLKITDALVRFGEPDFEKAKQLIEEHPHDRSKFLLNQVLLQKNETIINYSDSYVKKPIELVKLKALYRLTDDTKLGYGSSLRAQVGRLIMANKFDKNMAVLLLKKIVSKIKSNGELKNTERLKYGVAICQRYGVSEEVISEILHA</sequence>
<evidence type="ECO:0000313" key="1">
    <source>
        <dbReference type="EMBL" id="ODQ58860.1"/>
    </source>
</evidence>
<keyword evidence="2" id="KW-1185">Reference proteome</keyword>
<evidence type="ECO:0000313" key="2">
    <source>
        <dbReference type="Proteomes" id="UP000094112"/>
    </source>
</evidence>
<dbReference type="Proteomes" id="UP000094112">
    <property type="component" value="Unassembled WGS sequence"/>
</dbReference>